<name>A0A2A4Z8Q4_9PROT</name>
<reference evidence="2" key="2">
    <citation type="journal article" date="2018" name="ISME J.">
        <title>A dynamic microbial community with high functional redundancy inhabits the cold, oxic subseafloor aquifer.</title>
        <authorList>
            <person name="Tully B.J."/>
            <person name="Wheat C.G."/>
            <person name="Glazer B.T."/>
            <person name="Huber J.A."/>
        </authorList>
    </citation>
    <scope>NUCLEOTIDE SEQUENCE</scope>
    <source>
        <strain evidence="2">NORP83</strain>
    </source>
</reference>
<dbReference type="EMBL" id="NVUS01000002">
    <property type="protein sequence ID" value="PCJ03514.1"/>
    <property type="molecule type" value="Genomic_DNA"/>
</dbReference>
<proteinExistence type="predicted"/>
<comment type="caution">
    <text evidence="2">The sequence shown here is derived from an EMBL/GenBank/DDBJ whole genome shotgun (WGS) entry which is preliminary data.</text>
</comment>
<protein>
    <recommendedName>
        <fullName evidence="3">Protoheme IX farnesyltransferase</fullName>
    </recommendedName>
</protein>
<reference key="1">
    <citation type="submission" date="2017-08" db="EMBL/GenBank/DDBJ databases">
        <title>A dynamic microbial community with high functional redundancy inhabits the cold, oxic subseafloor aquifer.</title>
        <authorList>
            <person name="Tully B.J."/>
            <person name="Wheat C.G."/>
            <person name="Glazer B.T."/>
            <person name="Huber J.A."/>
        </authorList>
    </citation>
    <scope>NUCLEOTIDE SEQUENCE [LARGE SCALE GENOMIC DNA]</scope>
</reference>
<keyword evidence="1" id="KW-0812">Transmembrane</keyword>
<keyword evidence="1" id="KW-0472">Membrane</keyword>
<evidence type="ECO:0008006" key="3">
    <source>
        <dbReference type="Google" id="ProtNLM"/>
    </source>
</evidence>
<sequence>MSTEHPNFELDAVVQTEAQKKVIKRRNLAIGLVLGALAVIFFASTIIRLGANVADRTF</sequence>
<gene>
    <name evidence="2" type="ORF">COB13_02515</name>
</gene>
<accession>A0A2A4Z8Q4</accession>
<dbReference type="AlphaFoldDB" id="A0A2A4Z8Q4"/>
<organism evidence="2">
    <name type="scientific">OCS116 cluster bacterium</name>
    <dbReference type="NCBI Taxonomy" id="2030921"/>
    <lineage>
        <taxon>Bacteria</taxon>
        <taxon>Pseudomonadati</taxon>
        <taxon>Pseudomonadota</taxon>
        <taxon>Alphaproteobacteria</taxon>
        <taxon>OCS116 cluster</taxon>
    </lineage>
</organism>
<keyword evidence="1" id="KW-1133">Transmembrane helix</keyword>
<evidence type="ECO:0000256" key="1">
    <source>
        <dbReference type="SAM" id="Phobius"/>
    </source>
</evidence>
<feature type="transmembrane region" description="Helical" evidence="1">
    <location>
        <begin position="28"/>
        <end position="51"/>
    </location>
</feature>
<evidence type="ECO:0000313" key="2">
    <source>
        <dbReference type="EMBL" id="PCJ03514.1"/>
    </source>
</evidence>